<feature type="compositionally biased region" description="Polar residues" evidence="3">
    <location>
        <begin position="1840"/>
        <end position="1852"/>
    </location>
</feature>
<evidence type="ECO:0000259" key="4">
    <source>
        <dbReference type="PROSITE" id="PS51011"/>
    </source>
</evidence>
<feature type="compositionally biased region" description="Basic and acidic residues" evidence="3">
    <location>
        <begin position="1882"/>
        <end position="1894"/>
    </location>
</feature>
<feature type="compositionally biased region" description="Basic and acidic residues" evidence="3">
    <location>
        <begin position="391"/>
        <end position="411"/>
    </location>
</feature>
<feature type="compositionally biased region" description="Basic and acidic residues" evidence="3">
    <location>
        <begin position="655"/>
        <end position="678"/>
    </location>
</feature>
<dbReference type="SMART" id="SM00545">
    <property type="entry name" value="JmjN"/>
    <property type="match status" value="1"/>
</dbReference>
<dbReference type="InterPro" id="IPR036431">
    <property type="entry name" value="ARID_dom_sf"/>
</dbReference>
<dbReference type="CDD" id="cd16870">
    <property type="entry name" value="ARID_JARD2"/>
    <property type="match status" value="1"/>
</dbReference>
<dbReference type="InterPro" id="IPR004198">
    <property type="entry name" value="Znf_C5HC2"/>
</dbReference>
<feature type="region of interest" description="Disordered" evidence="3">
    <location>
        <begin position="1837"/>
        <end position="1951"/>
    </location>
</feature>
<feature type="compositionally biased region" description="Basic and acidic residues" evidence="3">
    <location>
        <begin position="604"/>
        <end position="613"/>
    </location>
</feature>
<feature type="compositionally biased region" description="Basic and acidic residues" evidence="3">
    <location>
        <begin position="621"/>
        <end position="643"/>
    </location>
</feature>
<gene>
    <name evidence="7" type="ORF">PSYICH_LOCUS3299</name>
</gene>
<feature type="region of interest" description="Disordered" evidence="3">
    <location>
        <begin position="1400"/>
        <end position="1442"/>
    </location>
</feature>
<dbReference type="SMART" id="SM00558">
    <property type="entry name" value="JmjC"/>
    <property type="match status" value="1"/>
</dbReference>
<feature type="compositionally biased region" description="Basic and acidic residues" evidence="3">
    <location>
        <begin position="884"/>
        <end position="919"/>
    </location>
</feature>
<evidence type="ECO:0000256" key="3">
    <source>
        <dbReference type="SAM" id="MobiDB-lite"/>
    </source>
</evidence>
<feature type="domain" description="ARID" evidence="4">
    <location>
        <begin position="2079"/>
        <end position="2171"/>
    </location>
</feature>
<evidence type="ECO:0000256" key="1">
    <source>
        <dbReference type="ARBA" id="ARBA00004123"/>
    </source>
</evidence>
<dbReference type="EMBL" id="OV651824">
    <property type="protein sequence ID" value="CAH1102062.1"/>
    <property type="molecule type" value="Genomic_DNA"/>
</dbReference>
<dbReference type="PROSITE" id="PS51183">
    <property type="entry name" value="JMJN"/>
    <property type="match status" value="1"/>
</dbReference>
<evidence type="ECO:0000259" key="5">
    <source>
        <dbReference type="PROSITE" id="PS51183"/>
    </source>
</evidence>
<feature type="compositionally biased region" description="Low complexity" evidence="3">
    <location>
        <begin position="504"/>
        <end position="516"/>
    </location>
</feature>
<feature type="region of interest" description="Disordered" evidence="3">
    <location>
        <begin position="1963"/>
        <end position="1991"/>
    </location>
</feature>
<feature type="compositionally biased region" description="Basic and acidic residues" evidence="3">
    <location>
        <begin position="1345"/>
        <end position="1363"/>
    </location>
</feature>
<evidence type="ECO:0000313" key="8">
    <source>
        <dbReference type="Proteomes" id="UP001153636"/>
    </source>
</evidence>
<feature type="compositionally biased region" description="Polar residues" evidence="3">
    <location>
        <begin position="1924"/>
        <end position="1943"/>
    </location>
</feature>
<dbReference type="SMART" id="SM00501">
    <property type="entry name" value="BRIGHT"/>
    <property type="match status" value="1"/>
</dbReference>
<feature type="compositionally biased region" description="Low complexity" evidence="3">
    <location>
        <begin position="1966"/>
        <end position="1977"/>
    </location>
</feature>
<dbReference type="FunFam" id="1.10.150.60:FF:000012">
    <property type="entry name" value="Blast:Protein Jumonji"/>
    <property type="match status" value="1"/>
</dbReference>
<feature type="region of interest" description="Disordered" evidence="3">
    <location>
        <begin position="286"/>
        <end position="306"/>
    </location>
</feature>
<feature type="compositionally biased region" description="Acidic residues" evidence="3">
    <location>
        <begin position="1432"/>
        <end position="1441"/>
    </location>
</feature>
<dbReference type="PANTHER" id="PTHR10694:SF113">
    <property type="entry name" value="PROTEIN JUMONJI"/>
    <property type="match status" value="1"/>
</dbReference>
<organism evidence="7 8">
    <name type="scientific">Psylliodes chrysocephalus</name>
    <dbReference type="NCBI Taxonomy" id="3402493"/>
    <lineage>
        <taxon>Eukaryota</taxon>
        <taxon>Metazoa</taxon>
        <taxon>Ecdysozoa</taxon>
        <taxon>Arthropoda</taxon>
        <taxon>Hexapoda</taxon>
        <taxon>Insecta</taxon>
        <taxon>Pterygota</taxon>
        <taxon>Neoptera</taxon>
        <taxon>Endopterygota</taxon>
        <taxon>Coleoptera</taxon>
        <taxon>Polyphaga</taxon>
        <taxon>Cucujiformia</taxon>
        <taxon>Chrysomeloidea</taxon>
        <taxon>Chrysomelidae</taxon>
        <taxon>Galerucinae</taxon>
        <taxon>Alticini</taxon>
        <taxon>Psylliodes</taxon>
    </lineage>
</organism>
<feature type="compositionally biased region" description="Basic and acidic residues" evidence="3">
    <location>
        <begin position="1500"/>
        <end position="1525"/>
    </location>
</feature>
<evidence type="ECO:0000259" key="6">
    <source>
        <dbReference type="PROSITE" id="PS51184"/>
    </source>
</evidence>
<dbReference type="Pfam" id="PF02373">
    <property type="entry name" value="JmjC"/>
    <property type="match status" value="1"/>
</dbReference>
<comment type="subcellular location">
    <subcellularLocation>
        <location evidence="1">Nucleus</location>
    </subcellularLocation>
</comment>
<dbReference type="SUPFAM" id="SSF46774">
    <property type="entry name" value="ARID-like"/>
    <property type="match status" value="1"/>
</dbReference>
<feature type="compositionally biased region" description="Basic residues" evidence="3">
    <location>
        <begin position="1598"/>
        <end position="1609"/>
    </location>
</feature>
<feature type="region of interest" description="Disordered" evidence="3">
    <location>
        <begin position="498"/>
        <end position="678"/>
    </location>
</feature>
<dbReference type="PANTHER" id="PTHR10694">
    <property type="entry name" value="LYSINE-SPECIFIC DEMETHYLASE"/>
    <property type="match status" value="1"/>
</dbReference>
<feature type="compositionally biased region" description="Basic and acidic residues" evidence="3">
    <location>
        <begin position="539"/>
        <end position="555"/>
    </location>
</feature>
<dbReference type="Gene3D" id="2.60.120.650">
    <property type="entry name" value="Cupin"/>
    <property type="match status" value="1"/>
</dbReference>
<sequence>MKMKRKRKNACPSPLLDDSPKRTKVHAQRKFAQGSNVNSPVITPIRELESESPEAAIPEPVELLPIKRPNTEDFLTFLCFRGTPILPPNLNFFNTASIVDTNGQVHEIKSESSPKNGPIDIAKCGSSSEKPFVAFGVRKRADPIVISRQMDRKRRHALALQALRRKYQEQKMAKIRALTISKLSEKVTNKTLVRTNTVSKTETITKKTNTGALQKTKVVATKHIKVTTRTLKTTMRPKLKIKQNMCLRSFRGRFIQQELPFRKRVDLPNKPIGRNPPERKIQVRKKLEETDKSSQPSTSRQPKPIVKKVIAASNSVGRRSTRSNLINTKSEIRRKQIKRILIPNSHTIIKPKQRSLRLTTLKKSVISHKKNRPIKVKQNVRNTSQETSIENTKKRETKTEQKKTTTNKKGELQKMETRRLRETVNQSMESKETNKGKDIVKDYKKVTDLKEVSKTIDGNRRHLTRSLDNRKEVNISTDIKRRNNVAIAIKKSRISNVIQKKFSTKNPPNTKKAANNSDGAEETNKRITRQSDGTKGGNSKKEAPAEDSKISDKRKSTGKKNKPKSTDQSEESDNETDKDKAKKFKGKYVKNADKDDENSSDTDTTDKESENIKKPKKTKPKNGEKEAAKEKTKPSLYKNEKPSKNTPIDEPDVLETEKSQLKEDNAKKDQQTKQKFDDIKLIEDKCKQVANKNEHPDKIAYKDNEIDTGNVKNPKEVKKIETETCKITEILHKPVSEVYTAQITSKTKQTKHKADIESKSKISKNENAKIKDEHIKAVEEPADKKIEKNVSKKVPVEFKTTFNTEDNEKGTEDNNPMKIVERMKSSVSLEEPSVTEVVLKKPKKKDDIEVILILTEKDESKNVDVFKKSKKKDDTEEIVIVSDHDECKNEDALNKSKRKDEKEHTVGTDNDKSKKEEVLNKGQNEEELLVSEQDERKNEVVLKKSKRKDGKESTIDDQAESKNEDVSKKTKRKDIKELTATHHDDSKKSKRKDDKELTVNDQDESKHEEVSKKTKRKDIKESSATDHDDSKKSKSKEYIELTVYDQDKSKYKEVSKKTKRKDINESTLNDQDESKHEELSKKTKRKDIKELPATDYDDSKKSNRNDDKESTDNDQDESKHEEVSKKTKRKDIKESPTTDHDESKKSKSNDDKESTVNDQDESKHDEVSKKTKRKDIKELPATDHDDSKKSKRKDDKESIIVNDHDESKHEEVSKKTKRRDIKESTATDHDDSKKSKSKDDKESTVYDHDESKHEEVSKKTKRRDIKESTATDHDDSKKSKRREDKESTVNYQEEIKHEEVSKKTKRKDIKESTAIDHDERKISNRKDDKELIITEDEMILKKSKRKDDSKDSNKFVSEKEEAVAKSQRPSRKSKEAAAIYMEILSHKLVNDGIGDDDNISIDSFPELPNVKRTEQRENELKAKAKTSKDDKDIEENDEETVTEVPEVCNKKAMKAKDIESIATCSEIDITDSVEDGKKSSDNPKNVCKRKSVNDNPTEIEFAKSKLRKSDTTKSPEIKETEDKPKRLMRHSVQITQTEENDSDESFHIDVKVPRKKKITRSRVSTRVTRGIKTVNLSSSDSENSTTSDVNIHSETSNKKNKKFSKTKSIKKAEINYSDSDDEPLSKRTIKTVDSGQKSSTKADKSSTKDAVKKSVPIPTRMETKPKRECAKLPQNYLPMLSSSDEDEIFHGFAEKVEPKPKTFEVACSHVPPLLDLLNKDLGRRFGKEKVNMSNEQIEKWLKDSALAGSSIKKENDEMLKFGERIPTETNLEISDSIDTEKLKESLLGEQKDQSKDIKIEDTSTALAKIEITPKSGDATKPAVDRKLIFRKSKSVCVPTPNVSAFSPENESSVYAFGEENEETISTPFRRPSRRPSSTATSKSEDESSKIEDSSRTGQFRKPTTKQITKDEPEPVPNPPETEDSTQFYIPQQPTKSSVLKSQNKSLFKSKSSEKLPDIDEFKYKIPSSPSASSSSSAKLYKRQTQKQKNKSLDFMTPSYVSDFPKHNEQSRLVEAPVFHPTEQEFQDPLEYIERIRHKAEQFGICKIVPPSSFKPECKVTDDMRFTAYNQYVNKMLYRWGPNFKEFMAIKKYLETQSISLSHPPWIGGMEIDLPRLYQTVQCLGGLKEVIEKKKWSKVSELMKIPKSAQDRVTKLDDIYCKYLLPYDTLSPAEREKLFDEVETEWAKKESRNLVKSQEGKLDEGDSEIDEDSEECITKGRNVALNAFYRIARNTMSMYFKTNEPTPQEVEQEYWKYVVLRENHICVHSGSIDCGNWGYGFPVTKNSPFAKHPWNLKMLTNNTGSILRSLGPLMGVTVPTLHFGMVFSACCWYRDPHGLPWIEYLHTGGTKIWYGVPNSMGDQFHAALKTLVPNYCKNKELWLPSDTIMVPPNLLVENNVSLCHSVQEPGQFIVVFPKAFTSSISTGYVVSESVFFAPTYWLRTARALFDGLRRSNEPAMFSLERLLTSVVNDGKCNVEIVRQTLPLVQELCGGELNRRERLAKMGEVVREKLPIPEVAKGKKKKFQQGDEGDYECEICRCSLFLSMMFDTVEGITYCLDHANEMMEKKELELGNCKFMYTYDDEELKSLPERVKISLDTRLQKKVPNKFAGMPTLLGRN</sequence>
<feature type="compositionally biased region" description="Low complexity" evidence="3">
    <location>
        <begin position="1561"/>
        <end position="1594"/>
    </location>
</feature>
<feature type="compositionally biased region" description="Basic and acidic residues" evidence="3">
    <location>
        <begin position="949"/>
        <end position="1064"/>
    </location>
</feature>
<feature type="compositionally biased region" description="Low complexity" evidence="3">
    <location>
        <begin position="1863"/>
        <end position="1881"/>
    </location>
</feature>
<dbReference type="PROSITE" id="PS51011">
    <property type="entry name" value="ARID"/>
    <property type="match status" value="1"/>
</dbReference>
<dbReference type="Pfam" id="PF02375">
    <property type="entry name" value="JmjN"/>
    <property type="match status" value="1"/>
</dbReference>
<feature type="region of interest" description="Disordered" evidence="3">
    <location>
        <begin position="1466"/>
        <end position="1666"/>
    </location>
</feature>
<feature type="domain" description="JmjN" evidence="5">
    <location>
        <begin position="2015"/>
        <end position="2056"/>
    </location>
</feature>
<dbReference type="Gene3D" id="1.10.150.60">
    <property type="entry name" value="ARID DNA-binding domain"/>
    <property type="match status" value="1"/>
</dbReference>
<feature type="region of interest" description="Disordered" evidence="3">
    <location>
        <begin position="379"/>
        <end position="411"/>
    </location>
</feature>
<protein>
    <submittedName>
        <fullName evidence="7">Uncharacterized protein</fullName>
    </submittedName>
</protein>
<feature type="compositionally biased region" description="Basic and acidic residues" evidence="3">
    <location>
        <begin position="1640"/>
        <end position="1652"/>
    </location>
</feature>
<feature type="compositionally biased region" description="Basic and acidic residues" evidence="3">
    <location>
        <begin position="1072"/>
        <end position="1332"/>
    </location>
</feature>
<dbReference type="GO" id="GO:0010468">
    <property type="term" value="P:regulation of gene expression"/>
    <property type="evidence" value="ECO:0007669"/>
    <property type="project" value="TreeGrafter"/>
</dbReference>
<keyword evidence="2" id="KW-0539">Nucleus</keyword>
<name>A0A9P0CNY1_9CUCU</name>
<dbReference type="GO" id="GO:0006338">
    <property type="term" value="P:chromatin remodeling"/>
    <property type="evidence" value="ECO:0007669"/>
    <property type="project" value="TreeGrafter"/>
</dbReference>
<proteinExistence type="predicted"/>
<dbReference type="SMART" id="SM01014">
    <property type="entry name" value="ARID"/>
    <property type="match status" value="1"/>
</dbReference>
<feature type="region of interest" description="Disordered" evidence="3">
    <location>
        <begin position="1"/>
        <end position="38"/>
    </location>
</feature>
<dbReference type="InterPro" id="IPR003349">
    <property type="entry name" value="JmjN"/>
</dbReference>
<feature type="compositionally biased region" description="Basic and acidic residues" evidence="3">
    <location>
        <begin position="1409"/>
        <end position="1431"/>
    </location>
</feature>
<evidence type="ECO:0000256" key="2">
    <source>
        <dbReference type="ARBA" id="ARBA00023242"/>
    </source>
</evidence>
<dbReference type="PROSITE" id="PS51184">
    <property type="entry name" value="JMJC"/>
    <property type="match status" value="1"/>
</dbReference>
<dbReference type="GO" id="GO:0005634">
    <property type="term" value="C:nucleus"/>
    <property type="evidence" value="ECO:0007669"/>
    <property type="project" value="UniProtKB-SubCell"/>
</dbReference>
<feature type="region of interest" description="Disordered" evidence="3">
    <location>
        <begin position="745"/>
        <end position="768"/>
    </location>
</feature>
<feature type="compositionally biased region" description="Polar residues" evidence="3">
    <location>
        <begin position="379"/>
        <end position="389"/>
    </location>
</feature>
<feature type="region of interest" description="Disordered" evidence="3">
    <location>
        <begin position="884"/>
        <end position="1375"/>
    </location>
</feature>
<dbReference type="GO" id="GO:0000785">
    <property type="term" value="C:chromatin"/>
    <property type="evidence" value="ECO:0007669"/>
    <property type="project" value="TreeGrafter"/>
</dbReference>
<dbReference type="Pfam" id="PF01388">
    <property type="entry name" value="ARID"/>
    <property type="match status" value="1"/>
</dbReference>
<feature type="compositionally biased region" description="Basic and acidic residues" evidence="3">
    <location>
        <begin position="933"/>
        <end position="942"/>
    </location>
</feature>
<feature type="compositionally biased region" description="Basic residues" evidence="3">
    <location>
        <begin position="1979"/>
        <end position="1989"/>
    </location>
</feature>
<dbReference type="InterPro" id="IPR003347">
    <property type="entry name" value="JmjC_dom"/>
</dbReference>
<dbReference type="OrthoDB" id="8951118at2759"/>
<accession>A0A9P0CNY1</accession>
<dbReference type="Proteomes" id="UP001153636">
    <property type="component" value="Chromosome 12"/>
</dbReference>
<dbReference type="Pfam" id="PF02928">
    <property type="entry name" value="zf-C5HC2"/>
    <property type="match status" value="1"/>
</dbReference>
<feature type="domain" description="JmjC" evidence="6">
    <location>
        <begin position="2287"/>
        <end position="2452"/>
    </location>
</feature>
<evidence type="ECO:0000313" key="7">
    <source>
        <dbReference type="EMBL" id="CAH1102062.1"/>
    </source>
</evidence>
<reference evidence="7" key="1">
    <citation type="submission" date="2022-01" db="EMBL/GenBank/DDBJ databases">
        <authorList>
            <person name="King R."/>
        </authorList>
    </citation>
    <scope>NUCLEOTIDE SEQUENCE</scope>
</reference>
<keyword evidence="8" id="KW-1185">Reference proteome</keyword>
<feature type="compositionally biased region" description="Basic and acidic residues" evidence="3">
    <location>
        <begin position="752"/>
        <end position="768"/>
    </location>
</feature>
<dbReference type="GO" id="GO:0003677">
    <property type="term" value="F:DNA binding"/>
    <property type="evidence" value="ECO:0007669"/>
    <property type="project" value="InterPro"/>
</dbReference>
<dbReference type="InterPro" id="IPR001606">
    <property type="entry name" value="ARID_dom"/>
</dbReference>